<dbReference type="Pfam" id="PF01297">
    <property type="entry name" value="ZnuA"/>
    <property type="match status" value="1"/>
</dbReference>
<feature type="chain" id="PRO_5011572505" evidence="7">
    <location>
        <begin position="25"/>
        <end position="323"/>
    </location>
</feature>
<comment type="subcellular location">
    <subcellularLocation>
        <location evidence="1">Cell envelope</location>
    </subcellularLocation>
</comment>
<evidence type="ECO:0000256" key="2">
    <source>
        <dbReference type="ARBA" id="ARBA00011028"/>
    </source>
</evidence>
<gene>
    <name evidence="8" type="ORF">SAMN05421753_12143</name>
</gene>
<dbReference type="PROSITE" id="PS51257">
    <property type="entry name" value="PROKAR_LIPOPROTEIN"/>
    <property type="match status" value="1"/>
</dbReference>
<dbReference type="RefSeq" id="WP_217647182.1">
    <property type="nucleotide sequence ID" value="NZ_FOQD01000021.1"/>
</dbReference>
<protein>
    <submittedName>
        <fullName evidence="8">Manganese/zinc/iron transport system substrate-binding protein</fullName>
    </submittedName>
</protein>
<dbReference type="GO" id="GO:0030001">
    <property type="term" value="P:metal ion transport"/>
    <property type="evidence" value="ECO:0007669"/>
    <property type="project" value="InterPro"/>
</dbReference>
<evidence type="ECO:0000256" key="1">
    <source>
        <dbReference type="ARBA" id="ARBA00004196"/>
    </source>
</evidence>
<dbReference type="InterPro" id="IPR006129">
    <property type="entry name" value="AdhesinB"/>
</dbReference>
<evidence type="ECO:0000256" key="7">
    <source>
        <dbReference type="SAM" id="SignalP"/>
    </source>
</evidence>
<dbReference type="AlphaFoldDB" id="A0A1I3RLG8"/>
<evidence type="ECO:0000256" key="6">
    <source>
        <dbReference type="RuleBase" id="RU003512"/>
    </source>
</evidence>
<name>A0A1I3RLG8_9PLAN</name>
<dbReference type="GO" id="GO:0046872">
    <property type="term" value="F:metal ion binding"/>
    <property type="evidence" value="ECO:0007669"/>
    <property type="project" value="UniProtKB-KW"/>
</dbReference>
<feature type="signal peptide" evidence="7">
    <location>
        <begin position="1"/>
        <end position="24"/>
    </location>
</feature>
<keyword evidence="4" id="KW-0479">Metal-binding</keyword>
<dbReference type="PANTHER" id="PTHR42953:SF1">
    <property type="entry name" value="METAL-BINDING PROTEIN HI_0362-RELATED"/>
    <property type="match status" value="1"/>
</dbReference>
<dbReference type="InterPro" id="IPR006128">
    <property type="entry name" value="Lipoprotein_PsaA-like"/>
</dbReference>
<dbReference type="STRING" id="1576369.SAMN05421753_12143"/>
<proteinExistence type="inferred from homology"/>
<evidence type="ECO:0000313" key="9">
    <source>
        <dbReference type="Proteomes" id="UP000199518"/>
    </source>
</evidence>
<organism evidence="8 9">
    <name type="scientific">Planctomicrobium piriforme</name>
    <dbReference type="NCBI Taxonomy" id="1576369"/>
    <lineage>
        <taxon>Bacteria</taxon>
        <taxon>Pseudomonadati</taxon>
        <taxon>Planctomycetota</taxon>
        <taxon>Planctomycetia</taxon>
        <taxon>Planctomycetales</taxon>
        <taxon>Planctomycetaceae</taxon>
        <taxon>Planctomicrobium</taxon>
    </lineage>
</organism>
<dbReference type="SUPFAM" id="SSF53807">
    <property type="entry name" value="Helical backbone' metal receptor"/>
    <property type="match status" value="1"/>
</dbReference>
<dbReference type="GO" id="GO:0030313">
    <property type="term" value="C:cell envelope"/>
    <property type="evidence" value="ECO:0007669"/>
    <property type="project" value="UniProtKB-SubCell"/>
</dbReference>
<evidence type="ECO:0000256" key="5">
    <source>
        <dbReference type="ARBA" id="ARBA00022729"/>
    </source>
</evidence>
<dbReference type="InterPro" id="IPR050492">
    <property type="entry name" value="Bact_metal-bind_prot9"/>
</dbReference>
<dbReference type="Gene3D" id="3.40.50.1980">
    <property type="entry name" value="Nitrogenase molybdenum iron protein domain"/>
    <property type="match status" value="2"/>
</dbReference>
<dbReference type="PRINTS" id="PR00691">
    <property type="entry name" value="ADHESINB"/>
</dbReference>
<dbReference type="GO" id="GO:0007155">
    <property type="term" value="P:cell adhesion"/>
    <property type="evidence" value="ECO:0007669"/>
    <property type="project" value="InterPro"/>
</dbReference>
<keyword evidence="5 7" id="KW-0732">Signal</keyword>
<keyword evidence="9" id="KW-1185">Reference proteome</keyword>
<dbReference type="EMBL" id="FOQD01000021">
    <property type="protein sequence ID" value="SFJ47078.1"/>
    <property type="molecule type" value="Genomic_DNA"/>
</dbReference>
<sequence length="323" mass="34989">MTRLPILLILILGLSACGKPPAAAKHDGPLNVVVTTSMVGDLVRHVAGDRAQVTALMGEGVDPHLYRPTSTDVGHMMKADILFYSGLGLEGAMQTAFESASKRGNTVIAVTDQLPKDVLHFPSQFSGHPDPHVWNDPGLWRKCLARVSEVLSEKDPEHAAEYRERAAAFDKELEALDQYAREAIATIPAENRYLVTAHDAFGYFSHAYGLTEKSVQGITTESEPGVQDINNLVDFLVQHKIPALFIEATVNAGSLRAVMERTKERGWTVAQGGLLYSDSMGTPGAYEGTYIGMIDHNVTTIVKALRGKAPEGGMQGQLQPAEK</sequence>
<keyword evidence="3 6" id="KW-0813">Transport</keyword>
<evidence type="ECO:0000313" key="8">
    <source>
        <dbReference type="EMBL" id="SFJ47078.1"/>
    </source>
</evidence>
<dbReference type="Proteomes" id="UP000199518">
    <property type="component" value="Unassembled WGS sequence"/>
</dbReference>
<dbReference type="PANTHER" id="PTHR42953">
    <property type="entry name" value="HIGH-AFFINITY ZINC UPTAKE SYSTEM PROTEIN ZNUA-RELATED"/>
    <property type="match status" value="1"/>
</dbReference>
<comment type="similarity">
    <text evidence="2 6">Belongs to the bacterial solute-binding protein 9 family.</text>
</comment>
<evidence type="ECO:0000256" key="4">
    <source>
        <dbReference type="ARBA" id="ARBA00022723"/>
    </source>
</evidence>
<evidence type="ECO:0000256" key="3">
    <source>
        <dbReference type="ARBA" id="ARBA00022448"/>
    </source>
</evidence>
<dbReference type="InterPro" id="IPR006127">
    <property type="entry name" value="ZnuA-like"/>
</dbReference>
<reference evidence="9" key="1">
    <citation type="submission" date="2016-10" db="EMBL/GenBank/DDBJ databases">
        <authorList>
            <person name="Varghese N."/>
            <person name="Submissions S."/>
        </authorList>
    </citation>
    <scope>NUCLEOTIDE SEQUENCE [LARGE SCALE GENOMIC DNA]</scope>
    <source>
        <strain evidence="9">DSM 26348</strain>
    </source>
</reference>
<accession>A0A1I3RLG8</accession>
<dbReference type="PRINTS" id="PR00690">
    <property type="entry name" value="ADHESNFAMILY"/>
</dbReference>